<evidence type="ECO:0000313" key="2">
    <source>
        <dbReference type="Proteomes" id="UP000828390"/>
    </source>
</evidence>
<accession>A0A9D4JYJ4</accession>
<dbReference type="AlphaFoldDB" id="A0A9D4JYJ4"/>
<gene>
    <name evidence="1" type="ORF">DPMN_127106</name>
</gene>
<keyword evidence="2" id="KW-1185">Reference proteome</keyword>
<dbReference type="Proteomes" id="UP000828390">
    <property type="component" value="Unassembled WGS sequence"/>
</dbReference>
<dbReference type="EMBL" id="JAIWYP010000005">
    <property type="protein sequence ID" value="KAH3825232.1"/>
    <property type="molecule type" value="Genomic_DNA"/>
</dbReference>
<comment type="caution">
    <text evidence="1">The sequence shown here is derived from an EMBL/GenBank/DDBJ whole genome shotgun (WGS) entry which is preliminary data.</text>
</comment>
<name>A0A9D4JYJ4_DREPO</name>
<protein>
    <submittedName>
        <fullName evidence="1">Uncharacterized protein</fullName>
    </submittedName>
</protein>
<proteinExistence type="predicted"/>
<organism evidence="1 2">
    <name type="scientific">Dreissena polymorpha</name>
    <name type="common">Zebra mussel</name>
    <name type="synonym">Mytilus polymorpha</name>
    <dbReference type="NCBI Taxonomy" id="45954"/>
    <lineage>
        <taxon>Eukaryota</taxon>
        <taxon>Metazoa</taxon>
        <taxon>Spiralia</taxon>
        <taxon>Lophotrochozoa</taxon>
        <taxon>Mollusca</taxon>
        <taxon>Bivalvia</taxon>
        <taxon>Autobranchia</taxon>
        <taxon>Heteroconchia</taxon>
        <taxon>Euheterodonta</taxon>
        <taxon>Imparidentia</taxon>
        <taxon>Neoheterodontei</taxon>
        <taxon>Myida</taxon>
        <taxon>Dreissenoidea</taxon>
        <taxon>Dreissenidae</taxon>
        <taxon>Dreissena</taxon>
    </lineage>
</organism>
<reference evidence="1" key="1">
    <citation type="journal article" date="2019" name="bioRxiv">
        <title>The Genome of the Zebra Mussel, Dreissena polymorpha: A Resource for Invasive Species Research.</title>
        <authorList>
            <person name="McCartney M.A."/>
            <person name="Auch B."/>
            <person name="Kono T."/>
            <person name="Mallez S."/>
            <person name="Zhang Y."/>
            <person name="Obille A."/>
            <person name="Becker A."/>
            <person name="Abrahante J.E."/>
            <person name="Garbe J."/>
            <person name="Badalamenti J.P."/>
            <person name="Herman A."/>
            <person name="Mangelson H."/>
            <person name="Liachko I."/>
            <person name="Sullivan S."/>
            <person name="Sone E.D."/>
            <person name="Koren S."/>
            <person name="Silverstein K.A.T."/>
            <person name="Beckman K.B."/>
            <person name="Gohl D.M."/>
        </authorList>
    </citation>
    <scope>NUCLEOTIDE SEQUENCE</scope>
    <source>
        <strain evidence="1">Duluth1</strain>
        <tissue evidence="1">Whole animal</tissue>
    </source>
</reference>
<reference evidence="1" key="2">
    <citation type="submission" date="2020-11" db="EMBL/GenBank/DDBJ databases">
        <authorList>
            <person name="McCartney M.A."/>
            <person name="Auch B."/>
            <person name="Kono T."/>
            <person name="Mallez S."/>
            <person name="Becker A."/>
            <person name="Gohl D.M."/>
            <person name="Silverstein K.A.T."/>
            <person name="Koren S."/>
            <person name="Bechman K.B."/>
            <person name="Herman A."/>
            <person name="Abrahante J.E."/>
            <person name="Garbe J."/>
        </authorList>
    </citation>
    <scope>NUCLEOTIDE SEQUENCE</scope>
    <source>
        <strain evidence="1">Duluth1</strain>
        <tissue evidence="1">Whole animal</tissue>
    </source>
</reference>
<evidence type="ECO:0000313" key="1">
    <source>
        <dbReference type="EMBL" id="KAH3825232.1"/>
    </source>
</evidence>
<sequence length="178" mass="20382">MPVEDQPDQPVFYSVNPGIEDQLVYYSANTLSPAIENQPFFSVNPDTEDQPLYYSDKPDQPAYYIENPDQPDQLVYYSPSCFINACIICTPLYNSVNQMRTSLSIIEKALPCKPFDNQPVNYRSVCVLERKPLLTLSVEDQPCIIVYTISVEYQPEQPSVYYSEQLLRTILSVEDKSV</sequence>